<dbReference type="Proteomes" id="UP001162501">
    <property type="component" value="Chromosome 28"/>
</dbReference>
<evidence type="ECO:0000313" key="2">
    <source>
        <dbReference type="Proteomes" id="UP001162501"/>
    </source>
</evidence>
<reference evidence="1" key="1">
    <citation type="submission" date="2023-05" db="EMBL/GenBank/DDBJ databases">
        <authorList>
            <consortium name="ELIXIR-Norway"/>
        </authorList>
    </citation>
    <scope>NUCLEOTIDE SEQUENCE</scope>
</reference>
<dbReference type="EMBL" id="OX596112">
    <property type="protein sequence ID" value="CAN0401175.1"/>
    <property type="molecule type" value="Genomic_DNA"/>
</dbReference>
<sequence>MKIVQCGGTRSVGSVFASCGRWQQSGIKRLDGWSWKRVPQGTTSCAQLVVVLLMVVTRESFGFALWFHSHQSETSLGLHSGKRQSLRWSPQPSHINTPFKGLLSHTSHGGQLLDP</sequence>
<accession>A0AC59ZF19</accession>
<protein>
    <submittedName>
        <fullName evidence="1">Uncharacterized protein</fullName>
    </submittedName>
</protein>
<name>A0AC59ZF19_RANTA</name>
<reference evidence="1" key="2">
    <citation type="submission" date="2025-03" db="EMBL/GenBank/DDBJ databases">
        <authorList>
            <consortium name="ELIXIR-Norway"/>
            <consortium name="Elixir Norway"/>
        </authorList>
    </citation>
    <scope>NUCLEOTIDE SEQUENCE</scope>
</reference>
<evidence type="ECO:0000313" key="1">
    <source>
        <dbReference type="EMBL" id="CAN0401175.1"/>
    </source>
</evidence>
<proteinExistence type="predicted"/>
<gene>
    <name evidence="1" type="ORF">MRATA1EN22A_LOCUS17698</name>
</gene>
<organism evidence="1 2">
    <name type="scientific">Rangifer tarandus platyrhynchus</name>
    <name type="common">Svalbard reindeer</name>
    <dbReference type="NCBI Taxonomy" id="3082113"/>
    <lineage>
        <taxon>Eukaryota</taxon>
        <taxon>Metazoa</taxon>
        <taxon>Chordata</taxon>
        <taxon>Craniata</taxon>
        <taxon>Vertebrata</taxon>
        <taxon>Euteleostomi</taxon>
        <taxon>Mammalia</taxon>
        <taxon>Eutheria</taxon>
        <taxon>Laurasiatheria</taxon>
        <taxon>Artiodactyla</taxon>
        <taxon>Ruminantia</taxon>
        <taxon>Pecora</taxon>
        <taxon>Cervidae</taxon>
        <taxon>Odocoileinae</taxon>
        <taxon>Rangifer</taxon>
    </lineage>
</organism>